<dbReference type="Gene3D" id="1.10.533.10">
    <property type="entry name" value="Death Domain, Fas"/>
    <property type="match status" value="1"/>
</dbReference>
<dbReference type="Proteomes" id="UP000261640">
    <property type="component" value="Unplaced"/>
</dbReference>
<protein>
    <recommendedName>
        <fullName evidence="1">Pyrin domain-containing protein</fullName>
    </recommendedName>
</protein>
<dbReference type="InParanoid" id="A0A3Q3LLN5"/>
<reference evidence="2" key="2">
    <citation type="submission" date="2025-09" db="UniProtKB">
        <authorList>
            <consortium name="Ensembl"/>
        </authorList>
    </citation>
    <scope>IDENTIFICATION</scope>
</reference>
<dbReference type="SMART" id="SM01289">
    <property type="entry name" value="PYRIN"/>
    <property type="match status" value="1"/>
</dbReference>
<evidence type="ECO:0000313" key="2">
    <source>
        <dbReference type="Ensembl" id="ENSMAMP00000014102.1"/>
    </source>
</evidence>
<dbReference type="AlphaFoldDB" id="A0A3Q3LLN5"/>
<evidence type="ECO:0000313" key="3">
    <source>
        <dbReference type="Proteomes" id="UP000261640"/>
    </source>
</evidence>
<name>A0A3Q3LLN5_9TELE</name>
<reference evidence="2" key="1">
    <citation type="submission" date="2025-08" db="UniProtKB">
        <authorList>
            <consortium name="Ensembl"/>
        </authorList>
    </citation>
    <scope>IDENTIFICATION</scope>
</reference>
<keyword evidence="3" id="KW-1185">Reference proteome</keyword>
<dbReference type="Pfam" id="PF02758">
    <property type="entry name" value="PYRIN"/>
    <property type="match status" value="1"/>
</dbReference>
<accession>A0A3Q3LLN5</accession>
<organism evidence="2 3">
    <name type="scientific">Mastacembelus armatus</name>
    <name type="common">zig-zag eel</name>
    <dbReference type="NCBI Taxonomy" id="205130"/>
    <lineage>
        <taxon>Eukaryota</taxon>
        <taxon>Metazoa</taxon>
        <taxon>Chordata</taxon>
        <taxon>Craniata</taxon>
        <taxon>Vertebrata</taxon>
        <taxon>Euteleostomi</taxon>
        <taxon>Actinopterygii</taxon>
        <taxon>Neopterygii</taxon>
        <taxon>Teleostei</taxon>
        <taxon>Neoteleostei</taxon>
        <taxon>Acanthomorphata</taxon>
        <taxon>Anabantaria</taxon>
        <taxon>Synbranchiformes</taxon>
        <taxon>Mastacembelidae</taxon>
        <taxon>Mastacembelus</taxon>
    </lineage>
</organism>
<dbReference type="SUPFAM" id="SSF47986">
    <property type="entry name" value="DEATH domain"/>
    <property type="match status" value="1"/>
</dbReference>
<dbReference type="PROSITE" id="PS50824">
    <property type="entry name" value="DAPIN"/>
    <property type="match status" value="1"/>
</dbReference>
<sequence>MEMNRTTIKRALKDALADLSGEGLLEFCDELRDRRTEPRITRRSVEGKSYLQIIDLLVSTYTEQGALTVVLETLRKINCNQLAETLSSKTKACADKGDPVFRKTSNGELDSKPSQEALKYRGSHQPLTAAGAGGSPGTAKKPEEVEAEAKKQVLSECGDPCNERLVLSRSKIQFGKYKGQTFQWLLENDVDYTAYIIITHQKEREHTMCQTPLMANKVLLIEAKKGNDLRFLSNSSFSHCKTFTFSMFYSSLK</sequence>
<proteinExistence type="predicted"/>
<dbReference type="InterPro" id="IPR011029">
    <property type="entry name" value="DEATH-like_dom_sf"/>
</dbReference>
<dbReference type="InterPro" id="IPR004020">
    <property type="entry name" value="DAPIN"/>
</dbReference>
<evidence type="ECO:0000259" key="1">
    <source>
        <dbReference type="PROSITE" id="PS50824"/>
    </source>
</evidence>
<dbReference type="Ensembl" id="ENSMAMT00000014485.2">
    <property type="protein sequence ID" value="ENSMAMP00000014102.1"/>
    <property type="gene ID" value="ENSMAMG00000009577.2"/>
</dbReference>
<dbReference type="GeneTree" id="ENSGT01140000283325"/>
<feature type="domain" description="Pyrin" evidence="1">
    <location>
        <begin position="3"/>
        <end position="92"/>
    </location>
</feature>